<keyword evidence="3" id="KW-1185">Reference proteome</keyword>
<keyword evidence="1" id="KW-0472">Membrane</keyword>
<evidence type="ECO:0000313" key="3">
    <source>
        <dbReference type="Proteomes" id="UP000659124"/>
    </source>
</evidence>
<proteinExistence type="predicted"/>
<dbReference type="EMBL" id="JACVFC010000001">
    <property type="protein sequence ID" value="MBC9930486.1"/>
    <property type="molecule type" value="Genomic_DNA"/>
</dbReference>
<evidence type="ECO:0000313" key="2">
    <source>
        <dbReference type="EMBL" id="MBC9930486.1"/>
    </source>
</evidence>
<dbReference type="RefSeq" id="WP_188087555.1">
    <property type="nucleotide sequence ID" value="NZ_JACVFC010000001.1"/>
</dbReference>
<feature type="transmembrane region" description="Helical" evidence="1">
    <location>
        <begin position="45"/>
        <end position="65"/>
    </location>
</feature>
<comment type="caution">
    <text evidence="2">The sequence shown here is derived from an EMBL/GenBank/DDBJ whole genome shotgun (WGS) entry which is preliminary data.</text>
</comment>
<evidence type="ECO:0000256" key="1">
    <source>
        <dbReference type="SAM" id="Phobius"/>
    </source>
</evidence>
<gene>
    <name evidence="2" type="ORF">ICL07_08880</name>
</gene>
<accession>A0ABR7TJ02</accession>
<sequence>MKEMKKTRSGWATTGYRWTLVPLLLISLVLLYSGTAPDKMSITTRAIVMIINAVTAGLAQAIVSLF</sequence>
<protein>
    <submittedName>
        <fullName evidence="2">Uncharacterized protein</fullName>
    </submittedName>
</protein>
<keyword evidence="1" id="KW-0812">Transmembrane</keyword>
<organism evidence="2 3">
    <name type="scientific">Chitinophaga qingshengii</name>
    <dbReference type="NCBI Taxonomy" id="1569794"/>
    <lineage>
        <taxon>Bacteria</taxon>
        <taxon>Pseudomonadati</taxon>
        <taxon>Bacteroidota</taxon>
        <taxon>Chitinophagia</taxon>
        <taxon>Chitinophagales</taxon>
        <taxon>Chitinophagaceae</taxon>
        <taxon>Chitinophaga</taxon>
    </lineage>
</organism>
<reference evidence="2 3" key="1">
    <citation type="submission" date="2020-09" db="EMBL/GenBank/DDBJ databases">
        <title>Genome sequences of type strains of Chitinophaga qingshengii and Chitinophaga varians.</title>
        <authorList>
            <person name="Kittiwongwattana C."/>
        </authorList>
    </citation>
    <scope>NUCLEOTIDE SEQUENCE [LARGE SCALE GENOMIC DNA]</scope>
    <source>
        <strain evidence="2 3">JCM 30026</strain>
    </source>
</reference>
<name>A0ABR7TJ02_9BACT</name>
<dbReference type="Proteomes" id="UP000659124">
    <property type="component" value="Unassembled WGS sequence"/>
</dbReference>
<keyword evidence="1" id="KW-1133">Transmembrane helix</keyword>